<organism evidence="13 14">
    <name type="scientific">Holospora curviuscula</name>
    <dbReference type="NCBI Taxonomy" id="1082868"/>
    <lineage>
        <taxon>Bacteria</taxon>
        <taxon>Pseudomonadati</taxon>
        <taxon>Pseudomonadota</taxon>
        <taxon>Alphaproteobacteria</taxon>
        <taxon>Holosporales</taxon>
        <taxon>Holosporaceae</taxon>
        <taxon>Holospora</taxon>
    </lineage>
</organism>
<comment type="subunit">
    <text evidence="2 11">Heterotrimer of A, B and C subunits.</text>
</comment>
<keyword evidence="13" id="KW-0808">Transferase</keyword>
<dbReference type="NCBIfam" id="NF004014">
    <property type="entry name" value="PRK05477.1-4"/>
    <property type="match status" value="1"/>
</dbReference>
<dbReference type="InterPro" id="IPR006075">
    <property type="entry name" value="Asn/Gln-tRNA_Trfase_suB/E_cat"/>
</dbReference>
<dbReference type="GO" id="GO:0016740">
    <property type="term" value="F:transferase activity"/>
    <property type="evidence" value="ECO:0007669"/>
    <property type="project" value="UniProtKB-KW"/>
</dbReference>
<keyword evidence="5 11" id="KW-0547">Nucleotide-binding</keyword>
<evidence type="ECO:0000256" key="9">
    <source>
        <dbReference type="ARBA" id="ARBA00047380"/>
    </source>
</evidence>
<accession>A0A2S5RDC4</accession>
<keyword evidence="6 11" id="KW-0067">ATP-binding</keyword>
<dbReference type="SMART" id="SM00845">
    <property type="entry name" value="GatB_Yqey"/>
    <property type="match status" value="1"/>
</dbReference>
<evidence type="ECO:0000313" key="14">
    <source>
        <dbReference type="Proteomes" id="UP000239425"/>
    </source>
</evidence>
<dbReference type="SUPFAM" id="SSF55931">
    <property type="entry name" value="Glutamine synthetase/guanido kinase"/>
    <property type="match status" value="1"/>
</dbReference>
<comment type="catalytic activity">
    <reaction evidence="9 11">
        <text>L-aspartyl-tRNA(Asn) + L-glutamine + ATP + H2O = L-asparaginyl-tRNA(Asn) + L-glutamate + ADP + phosphate + 2 H(+)</text>
        <dbReference type="Rhea" id="RHEA:14513"/>
        <dbReference type="Rhea" id="RHEA-COMP:9674"/>
        <dbReference type="Rhea" id="RHEA-COMP:9677"/>
        <dbReference type="ChEBI" id="CHEBI:15377"/>
        <dbReference type="ChEBI" id="CHEBI:15378"/>
        <dbReference type="ChEBI" id="CHEBI:29985"/>
        <dbReference type="ChEBI" id="CHEBI:30616"/>
        <dbReference type="ChEBI" id="CHEBI:43474"/>
        <dbReference type="ChEBI" id="CHEBI:58359"/>
        <dbReference type="ChEBI" id="CHEBI:78515"/>
        <dbReference type="ChEBI" id="CHEBI:78516"/>
        <dbReference type="ChEBI" id="CHEBI:456216"/>
    </reaction>
</comment>
<keyword evidence="14" id="KW-1185">Reference proteome</keyword>
<dbReference type="Proteomes" id="UP000239425">
    <property type="component" value="Unassembled WGS sequence"/>
</dbReference>
<dbReference type="EC" id="6.3.5.-" evidence="11"/>
<dbReference type="Gene3D" id="1.10.10.410">
    <property type="match status" value="1"/>
</dbReference>
<dbReference type="NCBIfam" id="NF004012">
    <property type="entry name" value="PRK05477.1-2"/>
    <property type="match status" value="1"/>
</dbReference>
<dbReference type="HAMAP" id="MF_00121">
    <property type="entry name" value="GatB"/>
    <property type="match status" value="1"/>
</dbReference>
<evidence type="ECO:0000256" key="4">
    <source>
        <dbReference type="ARBA" id="ARBA00022598"/>
    </source>
</evidence>
<evidence type="ECO:0000313" key="13">
    <source>
        <dbReference type="EMBL" id="PPE05298.1"/>
    </source>
</evidence>
<sequence length="547" mass="63132">MVLFIQIIIIVFFRKSLYSSRKFDLFFWTVSTITPFFLPENKTLFYTSSLGQRFYVYIGLEVHCQIKSERKIFSAASAVGTHFLPNHCVDFLDTACPGTLPVLNRSAIEQGIRMGLALKGVVNAYCIFDRKHYFYPDNPAGYQISQQRYPLVEQGEVCIVVAAYASIPRYEKIIRIHRLHLEQDAGKSLHDSSTRSLIDFNRAGVGLMEIVSQCDLSSPEEAAAYVEHIQRIARYTKTSDADMEKAQMRFDVNISVTQESGVLGTRVEIKNMNSVRFLKTALYYEISRQIEYLEQEKLFPQETRGFDAKEGITFSMRSKEEAQDYRYFPDPDLPTVCIERALVEKIQSTLPELFDEKRNRFMKTFQLSEYDSFVLTEVLEVAEFFEATLNAIPKALFESKKTAFSKTAANWIIGPLFSILIHKEHIQQEVRFSPHEFAEFVVCVTEKTISTPMAKEIFQEMLTQGGSFQDIIQTKKMNAQSLTQDDLMDIIKEVHVEYPQQVKQYLSGKDKLIMFFLGQTMKKLAGRGDPEHLQNMWKRYLKTLDKT</sequence>
<dbReference type="GO" id="GO:0070681">
    <property type="term" value="P:glutaminyl-tRNAGln biosynthesis via transamidation"/>
    <property type="evidence" value="ECO:0007669"/>
    <property type="project" value="TreeGrafter"/>
</dbReference>
<dbReference type="InterPro" id="IPR004413">
    <property type="entry name" value="GatB"/>
</dbReference>
<dbReference type="AlphaFoldDB" id="A0A2S5RDC4"/>
<evidence type="ECO:0000256" key="6">
    <source>
        <dbReference type="ARBA" id="ARBA00022840"/>
    </source>
</evidence>
<dbReference type="GO" id="GO:0005524">
    <property type="term" value="F:ATP binding"/>
    <property type="evidence" value="ECO:0007669"/>
    <property type="project" value="UniProtKB-KW"/>
</dbReference>
<dbReference type="PANTHER" id="PTHR11659:SF0">
    <property type="entry name" value="GLUTAMYL-TRNA(GLN) AMIDOTRANSFERASE SUBUNIT B, MITOCHONDRIAL"/>
    <property type="match status" value="1"/>
</dbReference>
<dbReference type="Pfam" id="PF02637">
    <property type="entry name" value="GatB_Yqey"/>
    <property type="match status" value="1"/>
</dbReference>
<evidence type="ECO:0000256" key="3">
    <source>
        <dbReference type="ARBA" id="ARBA00016923"/>
    </source>
</evidence>
<dbReference type="NCBIfam" id="TIGR00133">
    <property type="entry name" value="gatB"/>
    <property type="match status" value="1"/>
</dbReference>
<comment type="function">
    <text evidence="8 11">Allows the formation of correctly charged Asn-tRNA(Asn) or Gln-tRNA(Gln) through the transamidation of misacylated Asp-tRNA(Asn) or Glu-tRNA(Gln) in organisms which lack either or both of asparaginyl-tRNA or glutaminyl-tRNA synthetases. The reaction takes place in the presence of glutamine and ATP through an activated phospho-Asp-tRNA(Asn) or phospho-Glu-tRNA(Gln).</text>
</comment>
<dbReference type="Pfam" id="PF02934">
    <property type="entry name" value="GatB_N"/>
    <property type="match status" value="1"/>
</dbReference>
<dbReference type="GO" id="GO:0050566">
    <property type="term" value="F:asparaginyl-tRNA synthase (glutamine-hydrolyzing) activity"/>
    <property type="evidence" value="ECO:0007669"/>
    <property type="project" value="RHEA"/>
</dbReference>
<keyword evidence="4 11" id="KW-0436">Ligase</keyword>
<dbReference type="SUPFAM" id="SSF89095">
    <property type="entry name" value="GatB/YqeY motif"/>
    <property type="match status" value="1"/>
</dbReference>
<dbReference type="InterPro" id="IPR023168">
    <property type="entry name" value="GatB_Yqey_C_2"/>
</dbReference>
<name>A0A2S5RDC4_9PROT</name>
<proteinExistence type="inferred from homology"/>
<comment type="caution">
    <text evidence="13">The sequence shown here is derived from an EMBL/GenBank/DDBJ whole genome shotgun (WGS) entry which is preliminary data.</text>
</comment>
<evidence type="ECO:0000259" key="12">
    <source>
        <dbReference type="SMART" id="SM00845"/>
    </source>
</evidence>
<dbReference type="GO" id="GO:0050567">
    <property type="term" value="F:glutaminyl-tRNA synthase (glutamine-hydrolyzing) activity"/>
    <property type="evidence" value="ECO:0007669"/>
    <property type="project" value="UniProtKB-UniRule"/>
</dbReference>
<dbReference type="InterPro" id="IPR014746">
    <property type="entry name" value="Gln_synth/guanido_kin_cat_dom"/>
</dbReference>
<protein>
    <recommendedName>
        <fullName evidence="3 11">Aspartyl/glutamyl-tRNA(Asn/Gln) amidotransferase subunit B</fullName>
        <shortName evidence="11">Asp/Glu-ADT subunit B</shortName>
        <ecNumber evidence="11">6.3.5.-</ecNumber>
    </recommendedName>
</protein>
<feature type="domain" description="Asn/Gln amidotransferase" evidence="12">
    <location>
        <begin position="383"/>
        <end position="541"/>
    </location>
</feature>
<gene>
    <name evidence="11" type="primary">gatB</name>
    <name evidence="13" type="ORF">HCUR_00347</name>
</gene>
<evidence type="ECO:0000256" key="1">
    <source>
        <dbReference type="ARBA" id="ARBA00005306"/>
    </source>
</evidence>
<evidence type="ECO:0000256" key="2">
    <source>
        <dbReference type="ARBA" id="ARBA00011123"/>
    </source>
</evidence>
<evidence type="ECO:0000256" key="8">
    <source>
        <dbReference type="ARBA" id="ARBA00024799"/>
    </source>
</evidence>
<dbReference type="EMBL" id="PHHC01000071">
    <property type="protein sequence ID" value="PPE05298.1"/>
    <property type="molecule type" value="Genomic_DNA"/>
</dbReference>
<evidence type="ECO:0000256" key="7">
    <source>
        <dbReference type="ARBA" id="ARBA00022917"/>
    </source>
</evidence>
<evidence type="ECO:0000256" key="11">
    <source>
        <dbReference type="HAMAP-Rule" id="MF_00121"/>
    </source>
</evidence>
<keyword evidence="7 11" id="KW-0648">Protein biosynthesis</keyword>
<evidence type="ECO:0000256" key="5">
    <source>
        <dbReference type="ARBA" id="ARBA00022741"/>
    </source>
</evidence>
<dbReference type="PANTHER" id="PTHR11659">
    <property type="entry name" value="GLUTAMYL-TRNA GLN AMIDOTRANSFERASE SUBUNIT B MITOCHONDRIAL AND PROKARYOTIC PET112-RELATED"/>
    <property type="match status" value="1"/>
</dbReference>
<comment type="similarity">
    <text evidence="1 11">Belongs to the GatB/GatE family. GatB subfamily.</text>
</comment>
<reference evidence="13 14" key="1">
    <citation type="submission" date="2017-11" db="EMBL/GenBank/DDBJ databases">
        <title>Comparative genomic analysis of Holospora spp., intranuclear symbionts of paramecia.</title>
        <authorList>
            <person name="Garushyants S.K."/>
            <person name="Beliavskaya A."/>
            <person name="Malko D.B."/>
            <person name="Logacheva M.D."/>
            <person name="Rautian M.S."/>
            <person name="Gelfand M.S."/>
        </authorList>
    </citation>
    <scope>NUCLEOTIDE SEQUENCE [LARGE SCALE GENOMIC DNA]</scope>
    <source>
        <strain evidence="14">02AZ16</strain>
    </source>
</reference>
<comment type="catalytic activity">
    <reaction evidence="10 11">
        <text>L-glutamyl-tRNA(Gln) + L-glutamine + ATP + H2O = L-glutaminyl-tRNA(Gln) + L-glutamate + ADP + phosphate + H(+)</text>
        <dbReference type="Rhea" id="RHEA:17521"/>
        <dbReference type="Rhea" id="RHEA-COMP:9681"/>
        <dbReference type="Rhea" id="RHEA-COMP:9684"/>
        <dbReference type="ChEBI" id="CHEBI:15377"/>
        <dbReference type="ChEBI" id="CHEBI:15378"/>
        <dbReference type="ChEBI" id="CHEBI:29985"/>
        <dbReference type="ChEBI" id="CHEBI:30616"/>
        <dbReference type="ChEBI" id="CHEBI:43474"/>
        <dbReference type="ChEBI" id="CHEBI:58359"/>
        <dbReference type="ChEBI" id="CHEBI:78520"/>
        <dbReference type="ChEBI" id="CHEBI:78521"/>
        <dbReference type="ChEBI" id="CHEBI:456216"/>
    </reaction>
</comment>
<dbReference type="InterPro" id="IPR003789">
    <property type="entry name" value="Asn/Gln_tRNA_amidoTrase-B-like"/>
</dbReference>
<dbReference type="GO" id="GO:0030956">
    <property type="term" value="C:glutamyl-tRNA(Gln) amidotransferase complex"/>
    <property type="evidence" value="ECO:0007669"/>
    <property type="project" value="TreeGrafter"/>
</dbReference>
<dbReference type="InterPro" id="IPR017959">
    <property type="entry name" value="Asn/Gln-tRNA_amidoTrfase_suB/E"/>
</dbReference>
<dbReference type="GO" id="GO:0006412">
    <property type="term" value="P:translation"/>
    <property type="evidence" value="ECO:0007669"/>
    <property type="project" value="UniProtKB-UniRule"/>
</dbReference>
<dbReference type="InterPro" id="IPR018027">
    <property type="entry name" value="Asn/Gln_amidotransferase"/>
</dbReference>
<evidence type="ECO:0000256" key="10">
    <source>
        <dbReference type="ARBA" id="ARBA00047913"/>
    </source>
</evidence>